<dbReference type="Gene3D" id="3.40.50.150">
    <property type="entry name" value="Vaccinia Virus protein VP39"/>
    <property type="match status" value="1"/>
</dbReference>
<organism evidence="2 3">
    <name type="scientific">Stygiobacter electus</name>
    <dbReference type="NCBI Taxonomy" id="3032292"/>
    <lineage>
        <taxon>Bacteria</taxon>
        <taxon>Pseudomonadati</taxon>
        <taxon>Ignavibacteriota</taxon>
        <taxon>Ignavibacteria</taxon>
        <taxon>Ignavibacteriales</taxon>
        <taxon>Melioribacteraceae</taxon>
        <taxon>Stygiobacter</taxon>
    </lineage>
</organism>
<evidence type="ECO:0000313" key="3">
    <source>
        <dbReference type="Proteomes" id="UP001221302"/>
    </source>
</evidence>
<evidence type="ECO:0000313" key="2">
    <source>
        <dbReference type="EMBL" id="MDF1612060.1"/>
    </source>
</evidence>
<dbReference type="GO" id="GO:0032259">
    <property type="term" value="P:methylation"/>
    <property type="evidence" value="ECO:0007669"/>
    <property type="project" value="UniProtKB-KW"/>
</dbReference>
<accession>A0AAE3TCL5</accession>
<dbReference type="Proteomes" id="UP001221302">
    <property type="component" value="Unassembled WGS sequence"/>
</dbReference>
<dbReference type="EMBL" id="JARGDL010000009">
    <property type="protein sequence ID" value="MDF1612060.1"/>
    <property type="molecule type" value="Genomic_DNA"/>
</dbReference>
<keyword evidence="3" id="KW-1185">Reference proteome</keyword>
<evidence type="ECO:0000259" key="1">
    <source>
        <dbReference type="Pfam" id="PF13649"/>
    </source>
</evidence>
<dbReference type="InterPro" id="IPR041698">
    <property type="entry name" value="Methyltransf_25"/>
</dbReference>
<reference evidence="2" key="1">
    <citation type="submission" date="2023-03" db="EMBL/GenBank/DDBJ databases">
        <title>Stygiobacter electus gen. nov., sp. nov., facultatively anaerobic thermotolerant bacterium of the class Ignavibacteria from a well of Yessentuki mineral water deposit.</title>
        <authorList>
            <person name="Podosokorskaya O.A."/>
            <person name="Elcheninov A.G."/>
            <person name="Petrova N.F."/>
            <person name="Zavarzina D.G."/>
            <person name="Kublanov I.V."/>
            <person name="Merkel A.Y."/>
        </authorList>
    </citation>
    <scope>NUCLEOTIDE SEQUENCE</scope>
    <source>
        <strain evidence="2">09-Me</strain>
    </source>
</reference>
<proteinExistence type="predicted"/>
<keyword evidence="2" id="KW-0808">Transferase</keyword>
<dbReference type="CDD" id="cd02440">
    <property type="entry name" value="AdoMet_MTases"/>
    <property type="match status" value="1"/>
</dbReference>
<dbReference type="AlphaFoldDB" id="A0AAE3TCL5"/>
<comment type="caution">
    <text evidence="2">The sequence shown here is derived from an EMBL/GenBank/DDBJ whole genome shotgun (WGS) entry which is preliminary data.</text>
</comment>
<gene>
    <name evidence="2" type="ORF">P0M35_07845</name>
</gene>
<name>A0AAE3TCL5_9BACT</name>
<dbReference type="Pfam" id="PF13649">
    <property type="entry name" value="Methyltransf_25"/>
    <property type="match status" value="1"/>
</dbReference>
<dbReference type="InterPro" id="IPR029063">
    <property type="entry name" value="SAM-dependent_MTases_sf"/>
</dbReference>
<dbReference type="SUPFAM" id="SSF53335">
    <property type="entry name" value="S-adenosyl-L-methionine-dependent methyltransferases"/>
    <property type="match status" value="1"/>
</dbReference>
<keyword evidence="2" id="KW-0489">Methyltransferase</keyword>
<feature type="domain" description="Methyltransferase" evidence="1">
    <location>
        <begin position="37"/>
        <end position="131"/>
    </location>
</feature>
<protein>
    <submittedName>
        <fullName evidence="2">Class I SAM-dependent methyltransferase</fullName>
    </submittedName>
</protein>
<dbReference type="RefSeq" id="WP_321535828.1">
    <property type="nucleotide sequence ID" value="NZ_JARGDL010000009.1"/>
</dbReference>
<sequence>MKIRESGMPEETYWESFFDVQFILSQLQFDYTINNAVEFGSGYGTFTIPAAKIIKGNFYALDIEPSMIKRLTERVLEENLSNVKIINRDFVNDGTGLPENYVNYTMLFNILHAENPLTLLNEAYRILKPGGKVGVIHWIHSAITPRGPSLNIRPTPLQCVDWLLESNFKIINKEISLPPYHYGIIGLKE</sequence>
<dbReference type="GO" id="GO:0008168">
    <property type="term" value="F:methyltransferase activity"/>
    <property type="evidence" value="ECO:0007669"/>
    <property type="project" value="UniProtKB-KW"/>
</dbReference>